<keyword evidence="3 6" id="KW-0812">Transmembrane</keyword>
<dbReference type="AlphaFoldDB" id="A0A7Z7FQB8"/>
<dbReference type="InterPro" id="IPR017039">
    <property type="entry name" value="Virul_fac_BrkB"/>
</dbReference>
<evidence type="ECO:0000313" key="7">
    <source>
        <dbReference type="EMBL" id="SDJ80134.1"/>
    </source>
</evidence>
<proteinExistence type="predicted"/>
<organism evidence="7 8">
    <name type="scientific">Agrobacterium fabrum</name>
    <dbReference type="NCBI Taxonomy" id="1176649"/>
    <lineage>
        <taxon>Bacteria</taxon>
        <taxon>Pseudomonadati</taxon>
        <taxon>Pseudomonadota</taxon>
        <taxon>Alphaproteobacteria</taxon>
        <taxon>Hyphomicrobiales</taxon>
        <taxon>Rhizobiaceae</taxon>
        <taxon>Rhizobium/Agrobacterium group</taxon>
        <taxon>Agrobacterium</taxon>
        <taxon>Agrobacterium tumefaciens complex</taxon>
    </lineage>
</organism>
<feature type="transmembrane region" description="Helical" evidence="6">
    <location>
        <begin position="89"/>
        <end position="109"/>
    </location>
</feature>
<dbReference type="GO" id="GO:0005886">
    <property type="term" value="C:plasma membrane"/>
    <property type="evidence" value="ECO:0007669"/>
    <property type="project" value="UniProtKB-SubCell"/>
</dbReference>
<feature type="transmembrane region" description="Helical" evidence="6">
    <location>
        <begin position="266"/>
        <end position="287"/>
    </location>
</feature>
<reference evidence="7 8" key="1">
    <citation type="submission" date="2016-10" db="EMBL/GenBank/DDBJ databases">
        <authorList>
            <person name="Varghese N."/>
            <person name="Submissions S."/>
        </authorList>
    </citation>
    <scope>NUCLEOTIDE SEQUENCE [LARGE SCALE GENOMIC DNA]</scope>
    <source>
        <strain evidence="7 8">PDC82</strain>
    </source>
</reference>
<evidence type="ECO:0000313" key="8">
    <source>
        <dbReference type="Proteomes" id="UP000198917"/>
    </source>
</evidence>
<name>A0A7Z7FQB8_9HYPH</name>
<feature type="transmembrane region" description="Helical" evidence="6">
    <location>
        <begin position="146"/>
        <end position="166"/>
    </location>
</feature>
<dbReference type="NCBIfam" id="TIGR00765">
    <property type="entry name" value="yihY_not_rbn"/>
    <property type="match status" value="1"/>
</dbReference>
<comment type="subcellular location">
    <subcellularLocation>
        <location evidence="1">Cell membrane</location>
        <topology evidence="1">Multi-pass membrane protein</topology>
    </subcellularLocation>
</comment>
<dbReference type="PANTHER" id="PTHR30213:SF0">
    <property type="entry name" value="UPF0761 MEMBRANE PROTEIN YIHY"/>
    <property type="match status" value="1"/>
</dbReference>
<protein>
    <submittedName>
        <fullName evidence="7">Membrane protein</fullName>
    </submittedName>
</protein>
<evidence type="ECO:0000256" key="4">
    <source>
        <dbReference type="ARBA" id="ARBA00022989"/>
    </source>
</evidence>
<feature type="transmembrane region" description="Helical" evidence="6">
    <location>
        <begin position="234"/>
        <end position="254"/>
    </location>
</feature>
<accession>A0A7Z7FQB8</accession>
<gene>
    <name evidence="7" type="ORF">SAMN05428983_2879</name>
</gene>
<keyword evidence="2" id="KW-1003">Cell membrane</keyword>
<feature type="transmembrane region" description="Helical" evidence="6">
    <location>
        <begin position="293"/>
        <end position="320"/>
    </location>
</feature>
<feature type="transmembrane region" description="Helical" evidence="6">
    <location>
        <begin position="187"/>
        <end position="214"/>
    </location>
</feature>
<keyword evidence="5 6" id="KW-0472">Membrane</keyword>
<dbReference type="PANTHER" id="PTHR30213">
    <property type="entry name" value="INNER MEMBRANE PROTEIN YHJD"/>
    <property type="match status" value="1"/>
</dbReference>
<dbReference type="EMBL" id="FNEW01000002">
    <property type="protein sequence ID" value="SDJ80134.1"/>
    <property type="molecule type" value="Genomic_DNA"/>
</dbReference>
<dbReference type="Pfam" id="PF03631">
    <property type="entry name" value="Virul_fac_BrkB"/>
    <property type="match status" value="1"/>
</dbReference>
<evidence type="ECO:0000256" key="6">
    <source>
        <dbReference type="SAM" id="Phobius"/>
    </source>
</evidence>
<evidence type="ECO:0000256" key="2">
    <source>
        <dbReference type="ARBA" id="ARBA00022475"/>
    </source>
</evidence>
<evidence type="ECO:0000256" key="1">
    <source>
        <dbReference type="ARBA" id="ARBA00004651"/>
    </source>
</evidence>
<dbReference type="PIRSF" id="PIRSF035875">
    <property type="entry name" value="RNase_BN"/>
    <property type="match status" value="1"/>
</dbReference>
<keyword evidence="4 6" id="KW-1133">Transmembrane helix</keyword>
<dbReference type="Proteomes" id="UP000198917">
    <property type="component" value="Unassembled WGS sequence"/>
</dbReference>
<comment type="caution">
    <text evidence="7">The sequence shown here is derived from an EMBL/GenBank/DDBJ whole genome shotgun (WGS) entry which is preliminary data.</text>
</comment>
<sequence length="359" mass="39212">MVFAPSRAQVYKIKLREILFGNGTESPAYALYKAKLTSHIRGEVTNEMPMNGGDMVAAVRLAGKVAFDAYSHFAEDDGWAMASHMALSILLALFPFLIFGTALAGFLGADQFSETAVHLIFDTWPEAIAGPLAAQVQQVLTIPRGGLLTISVLAAAYFASNGVEALRISLNRAYRVTETRWWYVTRLLSLLYVLIAVVVFTGISIVLVAVPVATSFAEARFPWLTDLLNTVSSLGLYGTIVVLTAGLVAAHLWLPAGKRRIWDVWPGILLTMIFWVIGAAIFAYYLSTFANYAATYAGLASVMVVLVFLYMVGVIFMLGAEVNAALMKYKVRQIIRRNIGSNGARRERALDEADKPADI</sequence>
<evidence type="ECO:0000256" key="5">
    <source>
        <dbReference type="ARBA" id="ARBA00023136"/>
    </source>
</evidence>
<evidence type="ECO:0000256" key="3">
    <source>
        <dbReference type="ARBA" id="ARBA00022692"/>
    </source>
</evidence>